<feature type="compositionally biased region" description="Polar residues" evidence="1">
    <location>
        <begin position="244"/>
        <end position="264"/>
    </location>
</feature>
<organism evidence="2 3">
    <name type="scientific">Hypsizygus marmoreus</name>
    <name type="common">White beech mushroom</name>
    <name type="synonym">Agaricus marmoreus</name>
    <dbReference type="NCBI Taxonomy" id="39966"/>
    <lineage>
        <taxon>Eukaryota</taxon>
        <taxon>Fungi</taxon>
        <taxon>Dikarya</taxon>
        <taxon>Basidiomycota</taxon>
        <taxon>Agaricomycotina</taxon>
        <taxon>Agaricomycetes</taxon>
        <taxon>Agaricomycetidae</taxon>
        <taxon>Agaricales</taxon>
        <taxon>Tricholomatineae</taxon>
        <taxon>Lyophyllaceae</taxon>
        <taxon>Hypsizygus</taxon>
    </lineage>
</organism>
<feature type="compositionally biased region" description="Acidic residues" evidence="1">
    <location>
        <begin position="798"/>
        <end position="812"/>
    </location>
</feature>
<dbReference type="OrthoDB" id="3195323at2759"/>
<feature type="compositionally biased region" description="Low complexity" evidence="1">
    <location>
        <begin position="695"/>
        <end position="710"/>
    </location>
</feature>
<dbReference type="AlphaFoldDB" id="A0A369K6U5"/>
<comment type="caution">
    <text evidence="2">The sequence shown here is derived from an EMBL/GenBank/DDBJ whole genome shotgun (WGS) entry which is preliminary data.</text>
</comment>
<evidence type="ECO:0000256" key="1">
    <source>
        <dbReference type="SAM" id="MobiDB-lite"/>
    </source>
</evidence>
<feature type="compositionally biased region" description="Polar residues" evidence="1">
    <location>
        <begin position="416"/>
        <end position="429"/>
    </location>
</feature>
<feature type="compositionally biased region" description="Low complexity" evidence="1">
    <location>
        <begin position="172"/>
        <end position="183"/>
    </location>
</feature>
<feature type="compositionally biased region" description="Basic and acidic residues" evidence="1">
    <location>
        <begin position="29"/>
        <end position="39"/>
    </location>
</feature>
<evidence type="ECO:0000313" key="3">
    <source>
        <dbReference type="Proteomes" id="UP000076154"/>
    </source>
</evidence>
<accession>A0A369K6U5</accession>
<dbReference type="Proteomes" id="UP000076154">
    <property type="component" value="Unassembled WGS sequence"/>
</dbReference>
<dbReference type="EMBL" id="LUEZ02000010">
    <property type="protein sequence ID" value="RDB29190.1"/>
    <property type="molecule type" value="Genomic_DNA"/>
</dbReference>
<protein>
    <submittedName>
        <fullName evidence="2">Uncharacterized protein</fullName>
    </submittedName>
</protein>
<name>A0A369K6U5_HYPMA</name>
<feature type="region of interest" description="Disordered" evidence="1">
    <location>
        <begin position="632"/>
        <end position="728"/>
    </location>
</feature>
<sequence length="837" mass="90083">MASAFPSDSPSLRTWWSLAPKHPHISTQDLRRPYSEKASRSSKPSGLKSIASAMGFKSKKHPTLAIQDPVFPPSRPAHPTLDTNFVTRPPSKSVSSTRSRVDSLEPRTPLDDQRVGRHSLLTLSDIDPFAVRGVVSAPHTPSDLNRLSAHSNSSIPDFFSKNPDSHKYNRISYASSSSNSNPHGPEPSPLSQSTHFPVDSGPTKKLKPKRSVGSLIQKQSSPIYPDESLGLAWESLAHTHANRNLMSKSGSSTTLTDKNRLSQPEPTPVARPQMRARGMTDSGAIARPGFLPPNDTAPPKAAPQPQPPTPSRSPSTSSPRVIIRQPSVSRIGLPPSSPPRHELPPPPPMSKGTKADSEAVVSPSNGSASSSSLSFASSVSSHKDVMYNQSYSPRQKEKKPLDRSSSSKAELDESRNTFPRTQYPPSTAPRTLKKALSHQSLSKRGYPSSSPAAPATPPEVLERPMRKQRSFHQPKLPVPSVPIPLRNSNSVGSQLCAPSSTDNLPVSEQKRGSAGGISIPTRKRLFSGSRRPSTSQSIPPDDDNRSMFSVRSDSDQQAGSSFFKSLAPPLSPAATSSFWEPAPETMPSSPAHEYMPQQIMSPAEMARVEASVEESSIYLRKRGFSILSSSTMLTSDGEDESPSSTLSPLEPIPRKNGSSTGSLPSRSNSLLTKGLTVPPRLSVRPSTSQANITVPSPTETSSPKASTSSSQPMMSLPPPPRRPRPRPAVVPVPILSPTPPPIPAPILAPPLQAPLPDESFGIATPLPPPPVRKSIRAKVSVEKALHRRSIMRKPSFLEIDDDTDDRDTDVESIGEPLGGSFLDLARESFDTVRSISE</sequence>
<feature type="compositionally biased region" description="Pro residues" evidence="1">
    <location>
        <begin position="715"/>
        <end position="728"/>
    </location>
</feature>
<dbReference type="InParanoid" id="A0A369K6U5"/>
<keyword evidence="3" id="KW-1185">Reference proteome</keyword>
<evidence type="ECO:0000313" key="2">
    <source>
        <dbReference type="EMBL" id="RDB29190.1"/>
    </source>
</evidence>
<feature type="region of interest" description="Disordered" evidence="1">
    <location>
        <begin position="22"/>
        <end position="116"/>
    </location>
</feature>
<feature type="compositionally biased region" description="Polar residues" evidence="1">
    <location>
        <begin position="486"/>
        <end position="506"/>
    </location>
</feature>
<feature type="compositionally biased region" description="Basic and acidic residues" evidence="1">
    <location>
        <begin position="99"/>
        <end position="115"/>
    </location>
</feature>
<gene>
    <name evidence="2" type="ORF">Hypma_015770</name>
</gene>
<reference evidence="2" key="1">
    <citation type="submission" date="2018-04" db="EMBL/GenBank/DDBJ databases">
        <title>Whole genome sequencing of Hypsizygus marmoreus.</title>
        <authorList>
            <person name="Choi I.-G."/>
            <person name="Min B."/>
            <person name="Kim J.-G."/>
            <person name="Kim S."/>
            <person name="Oh Y.-L."/>
            <person name="Kong W.-S."/>
            <person name="Park H."/>
            <person name="Jeong J."/>
            <person name="Song E.-S."/>
        </authorList>
    </citation>
    <scope>NUCLEOTIDE SEQUENCE [LARGE SCALE GENOMIC DNA]</scope>
    <source>
        <strain evidence="2">51987-8</strain>
    </source>
</reference>
<feature type="compositionally biased region" description="Polar residues" evidence="1">
    <location>
        <begin position="546"/>
        <end position="563"/>
    </location>
</feature>
<feature type="region of interest" description="Disordered" evidence="1">
    <location>
        <begin position="244"/>
        <end position="592"/>
    </location>
</feature>
<feature type="compositionally biased region" description="Polar residues" evidence="1">
    <location>
        <begin position="81"/>
        <end position="98"/>
    </location>
</feature>
<feature type="region of interest" description="Disordered" evidence="1">
    <location>
        <begin position="796"/>
        <end position="818"/>
    </location>
</feature>
<feature type="compositionally biased region" description="Polar residues" evidence="1">
    <location>
        <begin position="142"/>
        <end position="155"/>
    </location>
</feature>
<feature type="region of interest" description="Disordered" evidence="1">
    <location>
        <begin position="139"/>
        <end position="219"/>
    </location>
</feature>
<proteinExistence type="predicted"/>
<feature type="compositionally biased region" description="Polar residues" evidence="1">
    <location>
        <begin position="656"/>
        <end position="671"/>
    </location>
</feature>
<feature type="compositionally biased region" description="Low complexity" evidence="1">
    <location>
        <begin position="359"/>
        <end position="380"/>
    </location>
</feature>
<feature type="compositionally biased region" description="Pro residues" evidence="1">
    <location>
        <begin position="300"/>
        <end position="311"/>
    </location>
</feature>
<feature type="compositionally biased region" description="Polar residues" evidence="1">
    <location>
        <begin position="684"/>
        <end position="694"/>
    </location>
</feature>